<dbReference type="AlphaFoldDB" id="A0A2W5ZAX4"/>
<evidence type="ECO:0000313" key="7">
    <source>
        <dbReference type="EMBL" id="PZR82463.1"/>
    </source>
</evidence>
<accession>A0A2W5ZAX4</accession>
<evidence type="ECO:0000256" key="4">
    <source>
        <dbReference type="ARBA" id="ARBA00023136"/>
    </source>
</evidence>
<dbReference type="GO" id="GO:0030416">
    <property type="term" value="P:methylamine metabolic process"/>
    <property type="evidence" value="ECO:0007669"/>
    <property type="project" value="InterPro"/>
</dbReference>
<reference evidence="7 8" key="1">
    <citation type="journal article" date="2017" name="Nature">
        <title>Atmospheric trace gases support primary production in Antarctic desert surface soil.</title>
        <authorList>
            <person name="Ji M."/>
            <person name="Greening C."/>
            <person name="Vanwonterghem I."/>
            <person name="Carere C.R."/>
            <person name="Bay S.K."/>
            <person name="Steen J.A."/>
            <person name="Montgomery K."/>
            <person name="Lines T."/>
            <person name="Beardall J."/>
            <person name="van Dorst J."/>
            <person name="Snape I."/>
            <person name="Stott M.B."/>
            <person name="Hugenholtz P."/>
            <person name="Ferrari B.C."/>
        </authorList>
    </citation>
    <scope>NUCLEOTIDE SEQUENCE [LARGE SCALE GENOMIC DNA]</scope>
    <source>
        <strain evidence="7">RRmetagenome_bin12</strain>
    </source>
</reference>
<evidence type="ECO:0000259" key="6">
    <source>
        <dbReference type="Pfam" id="PF07291"/>
    </source>
</evidence>
<keyword evidence="3 5" id="KW-1133">Transmembrane helix</keyword>
<evidence type="ECO:0000256" key="3">
    <source>
        <dbReference type="ARBA" id="ARBA00022989"/>
    </source>
</evidence>
<keyword evidence="2 5" id="KW-0812">Transmembrane</keyword>
<dbReference type="GO" id="GO:0016020">
    <property type="term" value="C:membrane"/>
    <property type="evidence" value="ECO:0007669"/>
    <property type="project" value="UniProtKB-SubCell"/>
</dbReference>
<evidence type="ECO:0000313" key="8">
    <source>
        <dbReference type="Proteomes" id="UP000248724"/>
    </source>
</evidence>
<evidence type="ECO:0000256" key="1">
    <source>
        <dbReference type="ARBA" id="ARBA00004141"/>
    </source>
</evidence>
<feature type="domain" description="Methylamine utilisation protein MauE" evidence="6">
    <location>
        <begin position="3"/>
        <end position="124"/>
    </location>
</feature>
<name>A0A2W5ZAX4_9BACT</name>
<gene>
    <name evidence="7" type="ORF">DLM65_03825</name>
</gene>
<dbReference type="Pfam" id="PF07291">
    <property type="entry name" value="MauE"/>
    <property type="match status" value="1"/>
</dbReference>
<dbReference type="InterPro" id="IPR009908">
    <property type="entry name" value="Methylamine_util_MauE"/>
</dbReference>
<comment type="caution">
    <text evidence="7">The sequence shown here is derived from an EMBL/GenBank/DDBJ whole genome shotgun (WGS) entry which is preliminary data.</text>
</comment>
<organism evidence="7 8">
    <name type="scientific">Candidatus Aeolococcus gillhamiae</name>
    <dbReference type="NCBI Taxonomy" id="3127015"/>
    <lineage>
        <taxon>Bacteria</taxon>
        <taxon>Bacillati</taxon>
        <taxon>Candidatus Dormiibacterota</taxon>
        <taxon>Candidatus Dormibacteria</taxon>
        <taxon>Candidatus Aeolococcales</taxon>
        <taxon>Candidatus Aeolococcaceae</taxon>
        <taxon>Candidatus Aeolococcus</taxon>
    </lineage>
</organism>
<protein>
    <recommendedName>
        <fullName evidence="6">Methylamine utilisation protein MauE domain-containing protein</fullName>
    </recommendedName>
</protein>
<feature type="transmembrane region" description="Helical" evidence="5">
    <location>
        <begin position="56"/>
        <end position="82"/>
    </location>
</feature>
<proteinExistence type="predicted"/>
<feature type="transmembrane region" description="Helical" evidence="5">
    <location>
        <begin position="29"/>
        <end position="49"/>
    </location>
</feature>
<evidence type="ECO:0000256" key="5">
    <source>
        <dbReference type="SAM" id="Phobius"/>
    </source>
</evidence>
<dbReference type="Proteomes" id="UP000248724">
    <property type="component" value="Unassembled WGS sequence"/>
</dbReference>
<sequence>MAGFGYVCAVLLALVFVRAGTAKVARPAATAAGFAALGVPAAPAIARAVPLVELALAVALLAVPRAGGIAALVLLAGFSAFLARTVRAGVTVGCNCFGQAGAEPVSGRDLVRNAMLGLLAAAALGATRPTRPSAGAVATAVAAVAVDAVTLRLVGSWRGAQRDRRG</sequence>
<dbReference type="EMBL" id="QHBU01000071">
    <property type="protein sequence ID" value="PZR82463.1"/>
    <property type="molecule type" value="Genomic_DNA"/>
</dbReference>
<keyword evidence="4 5" id="KW-0472">Membrane</keyword>
<evidence type="ECO:0000256" key="2">
    <source>
        <dbReference type="ARBA" id="ARBA00022692"/>
    </source>
</evidence>
<comment type="subcellular location">
    <subcellularLocation>
        <location evidence="1">Membrane</location>
        <topology evidence="1">Multi-pass membrane protein</topology>
    </subcellularLocation>
</comment>